<evidence type="ECO:0000313" key="7">
    <source>
        <dbReference type="Proteomes" id="UP000661077"/>
    </source>
</evidence>
<dbReference type="SMART" id="SM00387">
    <property type="entry name" value="HATPase_c"/>
    <property type="match status" value="1"/>
</dbReference>
<evidence type="ECO:0000259" key="5">
    <source>
        <dbReference type="SMART" id="SM00387"/>
    </source>
</evidence>
<dbReference type="PANTHER" id="PTHR24421:SF62">
    <property type="entry name" value="SENSORY TRANSDUCTION HISTIDINE KINASE"/>
    <property type="match status" value="1"/>
</dbReference>
<keyword evidence="2" id="KW-0418">Kinase</keyword>
<dbReference type="InterPro" id="IPR050482">
    <property type="entry name" value="Sensor_HK_TwoCompSys"/>
</dbReference>
<dbReference type="InterPro" id="IPR011110">
    <property type="entry name" value="Reg_prop"/>
</dbReference>
<evidence type="ECO:0000256" key="3">
    <source>
        <dbReference type="ARBA" id="ARBA00023012"/>
    </source>
</evidence>
<dbReference type="Gene3D" id="3.30.565.10">
    <property type="entry name" value="Histidine kinase-like ATPase, C-terminal domain"/>
    <property type="match status" value="1"/>
</dbReference>
<protein>
    <recommendedName>
        <fullName evidence="5">Histidine kinase/HSP90-like ATPase domain-containing protein</fullName>
    </recommendedName>
</protein>
<gene>
    <name evidence="6" type="ORF">JM946_27725</name>
</gene>
<reference evidence="6 7" key="1">
    <citation type="journal article" date="2021" name="Int. J. Syst. Evol. Microbiol.">
        <title>Steroidobacter gossypii sp. nov., isolated from soil of cotton cropping field.</title>
        <authorList>
            <person name="Huang R."/>
            <person name="Yang S."/>
            <person name="Zhen C."/>
            <person name="Liu W."/>
        </authorList>
    </citation>
    <scope>NUCLEOTIDE SEQUENCE [LARGE SCALE GENOMIC DNA]</scope>
    <source>
        <strain evidence="6 7">S1-65</strain>
    </source>
</reference>
<dbReference type="Proteomes" id="UP000661077">
    <property type="component" value="Unassembled WGS sequence"/>
</dbReference>
<dbReference type="PANTHER" id="PTHR24421">
    <property type="entry name" value="NITRATE/NITRITE SENSOR PROTEIN NARX-RELATED"/>
    <property type="match status" value="1"/>
</dbReference>
<dbReference type="Pfam" id="PF07495">
    <property type="entry name" value="Y_Y_Y"/>
    <property type="match status" value="1"/>
</dbReference>
<dbReference type="Gene3D" id="2.130.10.10">
    <property type="entry name" value="YVTN repeat-like/Quinoprotein amine dehydrogenase"/>
    <property type="match status" value="3"/>
</dbReference>
<dbReference type="EMBL" id="JAEVLS010000008">
    <property type="protein sequence ID" value="MBM0108540.1"/>
    <property type="molecule type" value="Genomic_DNA"/>
</dbReference>
<keyword evidence="4" id="KW-0472">Membrane</keyword>
<organism evidence="6 7">
    <name type="scientific">Steroidobacter gossypii</name>
    <dbReference type="NCBI Taxonomy" id="2805490"/>
    <lineage>
        <taxon>Bacteria</taxon>
        <taxon>Pseudomonadati</taxon>
        <taxon>Pseudomonadota</taxon>
        <taxon>Gammaproteobacteria</taxon>
        <taxon>Steroidobacterales</taxon>
        <taxon>Steroidobacteraceae</taxon>
        <taxon>Steroidobacter</taxon>
    </lineage>
</organism>
<comment type="caution">
    <text evidence="6">The sequence shown here is derived from an EMBL/GenBank/DDBJ whole genome shotgun (WGS) entry which is preliminary data.</text>
</comment>
<dbReference type="Gene3D" id="1.20.5.1930">
    <property type="match status" value="1"/>
</dbReference>
<dbReference type="InterPro" id="IPR011712">
    <property type="entry name" value="Sig_transdc_His_kin_sub3_dim/P"/>
</dbReference>
<evidence type="ECO:0000313" key="6">
    <source>
        <dbReference type="EMBL" id="MBM0108540.1"/>
    </source>
</evidence>
<dbReference type="Gene3D" id="2.60.40.10">
    <property type="entry name" value="Immunoglobulins"/>
    <property type="match status" value="1"/>
</dbReference>
<feature type="transmembrane region" description="Helical" evidence="4">
    <location>
        <begin position="731"/>
        <end position="748"/>
    </location>
</feature>
<sequence length="976" mass="105852">MLSLAFGFDAERTLPELDHTRWTLADGAPGQIGAIAQTADGYLWLASGTSLYRFDGVRFVRYAQPSGYPAGVVSSLLGDANGQLWVGFALGGIALIRPDGLRPFGPADGLPGGIVYSLARDRAGGIWAATGAGLVRWDGARWQSGAEFGFTASNVHAVFVARDGAVWASANGKLFCLSPTSKRFEPIAVAVGWIARFAQSPDGALWIAERDDGSVRPIVAADGELIAAQSNGQSGATGLVFDRSGALWFSTPGDGVHRIARPHERLASGSSEKYTEQDGLTADYTTTLFEDRTGIVWIGTSAGLDRFRTSPLVRAALPSGTYNLALAAGGDGSIWIGSANRPVMRLHDRTLTRAGMPPPVGVAHTDRDGVVWMGGPAGIWRSANDKLEKVTELPVPASADLRVRMLVHDSAGRLWVAIERHGLFQYHGGKWIALAAPTENPLHAFPVIGSIDAQGRVWLGYRDNLLMRIDADGAMRRWTPAEGVDIGHVTSIAHGAGRTWIGGLRGLAYVEDDRVVRVRIANSEDVSGVHGLIESEKGELWAHANAGLLRFPAAEIARAVVAPDSAVTARLIRGISLLTADPVMIRPLPTAVADQKGRLWLSTNRGAVWLDSAQLDATSAAPAAHLETLVVDDVSYPIDGSATLPPRPARVTFGFTALDAHAPEHVRFRYRLDGYDQNWQETGTLRHATYTGLAPGEYRIQVVAANADGPWSQVPASAAFHVRPAFVQTKTFLALCMAAVALLLWALYRIRLRILAARLEFALEQRHTERERIARELHDTLLQGFYALQLRFHSAAMALDASLPARASIEQALDQADEVLAETRDRVTQLRTGSIIDLPEALRMMGQSLFTEHGVQFGFRQEGVASRLRPFVSEEIYLIAREALINALQHAKPQRVEVVLEQGRRKFRLIVRDDGCGLPDDILMHGARTGHWGIPGMHERARRIRARLHIRRRAEGGSEVELSAAASVLARYEPGM</sequence>
<proteinExistence type="predicted"/>
<dbReference type="InterPro" id="IPR013783">
    <property type="entry name" value="Ig-like_fold"/>
</dbReference>
<keyword evidence="7" id="KW-1185">Reference proteome</keyword>
<keyword evidence="3" id="KW-0902">Two-component regulatory system</keyword>
<evidence type="ECO:0000256" key="2">
    <source>
        <dbReference type="ARBA" id="ARBA00022777"/>
    </source>
</evidence>
<dbReference type="InterPro" id="IPR003594">
    <property type="entry name" value="HATPase_dom"/>
</dbReference>
<keyword evidence="4" id="KW-0812">Transmembrane</keyword>
<dbReference type="InterPro" id="IPR015943">
    <property type="entry name" value="WD40/YVTN_repeat-like_dom_sf"/>
</dbReference>
<name>A0ABS1X5S1_9GAMM</name>
<accession>A0ABS1X5S1</accession>
<dbReference type="Pfam" id="PF07730">
    <property type="entry name" value="HisKA_3"/>
    <property type="match status" value="1"/>
</dbReference>
<dbReference type="RefSeq" id="WP_203170693.1">
    <property type="nucleotide sequence ID" value="NZ_JAEVLS010000008.1"/>
</dbReference>
<dbReference type="SUPFAM" id="SSF63829">
    <property type="entry name" value="Calcium-dependent phosphotriesterase"/>
    <property type="match status" value="2"/>
</dbReference>
<keyword evidence="4" id="KW-1133">Transmembrane helix</keyword>
<evidence type="ECO:0000256" key="4">
    <source>
        <dbReference type="SAM" id="Phobius"/>
    </source>
</evidence>
<dbReference type="Pfam" id="PF07494">
    <property type="entry name" value="Reg_prop"/>
    <property type="match status" value="1"/>
</dbReference>
<dbReference type="InterPro" id="IPR011123">
    <property type="entry name" value="Y_Y_Y"/>
</dbReference>
<dbReference type="InterPro" id="IPR036890">
    <property type="entry name" value="HATPase_C_sf"/>
</dbReference>
<feature type="domain" description="Histidine kinase/HSP90-like ATPase" evidence="5">
    <location>
        <begin position="871"/>
        <end position="968"/>
    </location>
</feature>
<evidence type="ECO:0000256" key="1">
    <source>
        <dbReference type="ARBA" id="ARBA00022679"/>
    </source>
</evidence>
<dbReference type="CDD" id="cd16917">
    <property type="entry name" value="HATPase_UhpB-NarQ-NarX-like"/>
    <property type="match status" value="1"/>
</dbReference>
<keyword evidence="1" id="KW-0808">Transferase</keyword>
<dbReference type="Pfam" id="PF02518">
    <property type="entry name" value="HATPase_c"/>
    <property type="match status" value="1"/>
</dbReference>
<dbReference type="SUPFAM" id="SSF55874">
    <property type="entry name" value="ATPase domain of HSP90 chaperone/DNA topoisomerase II/histidine kinase"/>
    <property type="match status" value="1"/>
</dbReference>